<dbReference type="GO" id="GO:0004553">
    <property type="term" value="F:hydrolase activity, hydrolyzing O-glycosyl compounds"/>
    <property type="evidence" value="ECO:0007669"/>
    <property type="project" value="InterPro"/>
</dbReference>
<comment type="caution">
    <text evidence="8">The sequence shown here is derived from an EMBL/GenBank/DDBJ whole genome shotgun (WGS) entry which is preliminary data.</text>
</comment>
<dbReference type="InterPro" id="IPR006710">
    <property type="entry name" value="Glyco_hydro_43"/>
</dbReference>
<keyword evidence="9" id="KW-1185">Reference proteome</keyword>
<dbReference type="SUPFAM" id="SSF75005">
    <property type="entry name" value="Arabinanase/levansucrase/invertase"/>
    <property type="match status" value="1"/>
</dbReference>
<keyword evidence="2 6" id="KW-0378">Hydrolase</keyword>
<evidence type="ECO:0000313" key="8">
    <source>
        <dbReference type="EMBL" id="KLN33151.1"/>
    </source>
</evidence>
<accession>A0A0H2KI30</accession>
<feature type="domain" description="Beta-xylosidase C-terminal Concanavalin A-like" evidence="7">
    <location>
        <begin position="361"/>
        <end position="527"/>
    </location>
</feature>
<evidence type="ECO:0000313" key="9">
    <source>
        <dbReference type="Proteomes" id="UP000035265"/>
    </source>
</evidence>
<dbReference type="GO" id="GO:0005975">
    <property type="term" value="P:carbohydrate metabolic process"/>
    <property type="evidence" value="ECO:0007669"/>
    <property type="project" value="InterPro"/>
</dbReference>
<dbReference type="CDD" id="cd18617">
    <property type="entry name" value="GH43_XynB-like"/>
    <property type="match status" value="1"/>
</dbReference>
<dbReference type="PANTHER" id="PTHR42812">
    <property type="entry name" value="BETA-XYLOSIDASE"/>
    <property type="match status" value="1"/>
</dbReference>
<evidence type="ECO:0000256" key="4">
    <source>
        <dbReference type="PIRSR" id="PIRSR606710-1"/>
    </source>
</evidence>
<dbReference type="Gene3D" id="2.60.120.200">
    <property type="match status" value="1"/>
</dbReference>
<evidence type="ECO:0000256" key="3">
    <source>
        <dbReference type="ARBA" id="ARBA00023295"/>
    </source>
</evidence>
<reference evidence="8 9" key="1">
    <citation type="submission" date="2014-05" db="EMBL/GenBank/DDBJ databases">
        <title>Cellulosimicrobium funkei U11 genome.</title>
        <authorList>
            <person name="Hu C."/>
            <person name="Gong Y."/>
            <person name="Wan W."/>
            <person name="Jiang M."/>
        </authorList>
    </citation>
    <scope>NUCLEOTIDE SEQUENCE [LARGE SCALE GENOMIC DNA]</scope>
    <source>
        <strain evidence="8 9">U11</strain>
    </source>
</reference>
<dbReference type="Proteomes" id="UP000035265">
    <property type="component" value="Unassembled WGS sequence"/>
</dbReference>
<gene>
    <name evidence="8" type="ORF">FB00_19110</name>
</gene>
<organism evidence="8 9">
    <name type="scientific">Cellulosimicrobium funkei</name>
    <dbReference type="NCBI Taxonomy" id="264251"/>
    <lineage>
        <taxon>Bacteria</taxon>
        <taxon>Bacillati</taxon>
        <taxon>Actinomycetota</taxon>
        <taxon>Actinomycetes</taxon>
        <taxon>Micrococcales</taxon>
        <taxon>Promicromonosporaceae</taxon>
        <taxon>Cellulosimicrobium</taxon>
    </lineage>
</organism>
<dbReference type="SUPFAM" id="SSF49899">
    <property type="entry name" value="Concanavalin A-like lectins/glucanases"/>
    <property type="match status" value="1"/>
</dbReference>
<proteinExistence type="inferred from homology"/>
<evidence type="ECO:0000256" key="1">
    <source>
        <dbReference type="ARBA" id="ARBA00009865"/>
    </source>
</evidence>
<sequence length="530" mass="56812">MTLVPNPILPGCFPDPSICRVGDDFYLVTSTFEYLPGLPVLRSRDLATWEHVGDVVDRSGQLDYDGVRSSGGLYAPTLRHHDGTFWLVCTLVDPEDDSRGGNFVMTATDPAGPWSDPVWLRDEDGERVAGIDPSIFFDDDGRAWLHGTRLAAEPEWFHQTEVWVRELDLATLTLVGPEHVVWTGAVRGAVWAEGPHLYKVDGTYYLLAAEGGTDFHHAVSVARASSVTGPYEGNKANPVLTHRHLGRGVDVVGVGHADLVEAPDGSWWAVLLAMRVYGGYHYPLGRETFLVPVVWEDGWPVLAPGEGRVPDAVEVPFASTAARPAIQGGASGVVGPDDPRWCAVRALPRDVATPAGEGWDLPVRPATLAERTVPAFLGVRQQHRDVDVTVTLRVPEVAGEQAGVVVRQSERDHVRLLVDGGPGDSRRVVAVHRRGGTDEVVGETTASAAPGEPVVVGLRVRGQDYGLVAGPARDEPGGSLELVATVDGRTLDSAAAGGFLGLWLGVHATSEGRPTASVVRVERFAYEPVG</sequence>
<feature type="site" description="Important for catalytic activity, responsible for pKa modulation of the active site Glu and correct orientation of both the proton donor and substrate" evidence="5">
    <location>
        <position position="132"/>
    </location>
</feature>
<dbReference type="InterPro" id="IPR023296">
    <property type="entry name" value="Glyco_hydro_beta-prop_sf"/>
</dbReference>
<dbReference type="InterPro" id="IPR013320">
    <property type="entry name" value="ConA-like_dom_sf"/>
</dbReference>
<evidence type="ECO:0000256" key="2">
    <source>
        <dbReference type="ARBA" id="ARBA00022801"/>
    </source>
</evidence>
<dbReference type="AlphaFoldDB" id="A0A0H2KI30"/>
<dbReference type="PATRIC" id="fig|264251.5.peg.3875"/>
<dbReference type="STRING" id="264251.FB00_19110"/>
<dbReference type="PANTHER" id="PTHR42812:SF12">
    <property type="entry name" value="BETA-XYLOSIDASE-RELATED"/>
    <property type="match status" value="1"/>
</dbReference>
<dbReference type="EMBL" id="JNBQ01000044">
    <property type="protein sequence ID" value="KLN33151.1"/>
    <property type="molecule type" value="Genomic_DNA"/>
</dbReference>
<dbReference type="RefSeq" id="WP_047234432.1">
    <property type="nucleotide sequence ID" value="NZ_JNBQ01000044.1"/>
</dbReference>
<evidence type="ECO:0000256" key="6">
    <source>
        <dbReference type="RuleBase" id="RU361187"/>
    </source>
</evidence>
<feature type="active site" description="Proton acceptor" evidence="4">
    <location>
        <position position="15"/>
    </location>
</feature>
<comment type="similarity">
    <text evidence="1 6">Belongs to the glycosyl hydrolase 43 family.</text>
</comment>
<dbReference type="Pfam" id="PF04616">
    <property type="entry name" value="Glyco_hydro_43"/>
    <property type="match status" value="1"/>
</dbReference>
<name>A0A0H2KI30_9MICO</name>
<dbReference type="InterPro" id="IPR051795">
    <property type="entry name" value="Glycosyl_Hydrlase_43"/>
</dbReference>
<evidence type="ECO:0000259" key="7">
    <source>
        <dbReference type="Pfam" id="PF17851"/>
    </source>
</evidence>
<dbReference type="Pfam" id="PF17851">
    <property type="entry name" value="GH43_C2"/>
    <property type="match status" value="1"/>
</dbReference>
<feature type="active site" description="Proton donor" evidence="4">
    <location>
        <position position="193"/>
    </location>
</feature>
<protein>
    <submittedName>
        <fullName evidence="8">Alpha-N-arabinofuranosidase</fullName>
    </submittedName>
</protein>
<keyword evidence="3 6" id="KW-0326">Glycosidase</keyword>
<evidence type="ECO:0000256" key="5">
    <source>
        <dbReference type="PIRSR" id="PIRSR606710-2"/>
    </source>
</evidence>
<dbReference type="InterPro" id="IPR041542">
    <property type="entry name" value="GH43_C2"/>
</dbReference>
<dbReference type="Gene3D" id="2.115.10.20">
    <property type="entry name" value="Glycosyl hydrolase domain, family 43"/>
    <property type="match status" value="1"/>
</dbReference>